<dbReference type="Pfam" id="PF01464">
    <property type="entry name" value="SLT"/>
    <property type="match status" value="1"/>
</dbReference>
<dbReference type="EC" id="3.2.1.-" evidence="2"/>
<name>A0A3B1E0X1_9ZZZZ</name>
<dbReference type="PANTHER" id="PTHR37423:SF2">
    <property type="entry name" value="MEMBRANE-BOUND LYTIC MUREIN TRANSGLYCOSYLASE C"/>
    <property type="match status" value="1"/>
</dbReference>
<keyword evidence="2" id="KW-0326">Glycosidase</keyword>
<proteinExistence type="predicted"/>
<dbReference type="SUPFAM" id="SSF53955">
    <property type="entry name" value="Lysozyme-like"/>
    <property type="match status" value="1"/>
</dbReference>
<feature type="domain" description="Transglycosylase SLT" evidence="1">
    <location>
        <begin position="386"/>
        <end position="480"/>
    </location>
</feature>
<dbReference type="AlphaFoldDB" id="A0A3B1E0X1"/>
<protein>
    <submittedName>
        <fullName evidence="2">Soluble lytic murein transglycosylase</fullName>
        <ecNumber evidence="2">3.2.1.-</ecNumber>
    </submittedName>
</protein>
<sequence length="539" mass="63518">MKLLLFFFIVVASLLSNELKSDLTLQWLTEQPRSITKDFYIWRYLDQNITPEETIKVLGQAKRVNNRLLYKYAKKLQHKDTSKIVKCMNMKGKELVSQNPDCIEVGMSVYKATKLSTNDLDSVIRKIQKKYPNSAKKFSILNSNIPFTKLISSNSEVFFDIFNKCGTSYRRNFFNHNLPKLTIKRLQKNKKFSKTIKIIVISKDLSKMQKSLFDIEINSLEYQSIFYLAINAIRHHKKILALTLLEAGYENAYFRYEKDKVLFWQYKLTEDKKYLELLSKSWNNNIYSLLAHEYLNTQPTNILYNIETNQTFKSSFNYNDPFSWINILNDSKTLTKAKMGRYDDILNHKNSLGYLSFLKEKVFKYEKSYFITPYQDIINKYSIQRQALMYAIARQESRFVHTAISASYAMGAMQIMPFLSKAIAKEIKEPYDIYKQLDPKTNLKYSNHHLNFLESRLKHPLLIAYAYNGGIGLLKKVLQKGLFKKGKYEPFLSMELFPVDETREYGKKVLANYFIYKNYLDKKNKIKISSLFKDIKSPY</sequence>
<dbReference type="PANTHER" id="PTHR37423">
    <property type="entry name" value="SOLUBLE LYTIC MUREIN TRANSGLYCOSYLASE-RELATED"/>
    <property type="match status" value="1"/>
</dbReference>
<evidence type="ECO:0000313" key="2">
    <source>
        <dbReference type="EMBL" id="VAY86836.1"/>
    </source>
</evidence>
<dbReference type="CDD" id="cd13401">
    <property type="entry name" value="Slt70-like"/>
    <property type="match status" value="1"/>
</dbReference>
<gene>
    <name evidence="2" type="ORF">MNB_ARC-1_1059</name>
</gene>
<accession>A0A3B1E0X1</accession>
<reference evidence="2" key="1">
    <citation type="submission" date="2018-10" db="EMBL/GenBank/DDBJ databases">
        <authorList>
            <person name="Aoki K."/>
        </authorList>
    </citation>
    <scope>NUCLEOTIDE SEQUENCE</scope>
</reference>
<dbReference type="InterPro" id="IPR023346">
    <property type="entry name" value="Lysozyme-like_dom_sf"/>
</dbReference>
<dbReference type="GO" id="GO:0016798">
    <property type="term" value="F:hydrolase activity, acting on glycosyl bonds"/>
    <property type="evidence" value="ECO:0007669"/>
    <property type="project" value="UniProtKB-KW"/>
</dbReference>
<keyword evidence="2" id="KW-0378">Hydrolase</keyword>
<dbReference type="EMBL" id="UOYO01000017">
    <property type="protein sequence ID" value="VAY86836.1"/>
    <property type="molecule type" value="Genomic_DNA"/>
</dbReference>
<dbReference type="InterPro" id="IPR008258">
    <property type="entry name" value="Transglycosylase_SLT_dom_1"/>
</dbReference>
<dbReference type="Gene3D" id="1.10.530.10">
    <property type="match status" value="1"/>
</dbReference>
<evidence type="ECO:0000259" key="1">
    <source>
        <dbReference type="Pfam" id="PF01464"/>
    </source>
</evidence>
<organism evidence="2">
    <name type="scientific">hydrothermal vent metagenome</name>
    <dbReference type="NCBI Taxonomy" id="652676"/>
    <lineage>
        <taxon>unclassified sequences</taxon>
        <taxon>metagenomes</taxon>
        <taxon>ecological metagenomes</taxon>
    </lineage>
</organism>